<evidence type="ECO:0000313" key="6">
    <source>
        <dbReference type="EMBL" id="PFG47995.1"/>
    </source>
</evidence>
<name>A0A2A9FC43_9PSEU</name>
<evidence type="ECO:0000256" key="1">
    <source>
        <dbReference type="ARBA" id="ARBA00004193"/>
    </source>
</evidence>
<feature type="signal peptide" evidence="4">
    <location>
        <begin position="1"/>
        <end position="24"/>
    </location>
</feature>
<evidence type="ECO:0000313" key="7">
    <source>
        <dbReference type="Proteomes" id="UP000243542"/>
    </source>
</evidence>
<dbReference type="CDD" id="cd00995">
    <property type="entry name" value="PBP2_NikA_DppA_OppA_like"/>
    <property type="match status" value="1"/>
</dbReference>
<dbReference type="InterPro" id="IPR023765">
    <property type="entry name" value="SBP_5_CS"/>
</dbReference>
<dbReference type="Gene3D" id="3.90.76.10">
    <property type="entry name" value="Dipeptide-binding Protein, Domain 1"/>
    <property type="match status" value="1"/>
</dbReference>
<accession>A0A2A9FC43</accession>
<organism evidence="6 7">
    <name type="scientific">Amycolatopsis sulphurea</name>
    <dbReference type="NCBI Taxonomy" id="76022"/>
    <lineage>
        <taxon>Bacteria</taxon>
        <taxon>Bacillati</taxon>
        <taxon>Actinomycetota</taxon>
        <taxon>Actinomycetes</taxon>
        <taxon>Pseudonocardiales</taxon>
        <taxon>Pseudonocardiaceae</taxon>
        <taxon>Amycolatopsis</taxon>
    </lineage>
</organism>
<protein>
    <submittedName>
        <fullName evidence="6">Peptide/nickel transport system substrate-binding protein</fullName>
    </submittedName>
</protein>
<sequence length="522" mass="55624">MRVRLMSAAPLVAMAAAFSLLASACAGGGAAGGGTDHLRVGIVGADLSNVDPAGGFALQVDSYVLEFLMKLSPQGKVEPNLAESVDRPDPATYVYHLRHGVKFSDGTEMTSADVANSLDYARNPKFPDSSKYSAVKSVEARDQYTVAVTLKEPDVSWEYTSATAGYIFQKKHQQEHPADFGKPGVGVIGTGPYVLKSLDPTTGAEFTANSGYWGGKVSIPTVSLTMFADETSEALAFRAGQVDVAFPAYARGFESSADTKLVSAPGTKQGMFTMNVQVAPWNDVHVRRAVAYALNREEIIKVAGGGAAPDYTIIPPAQLQSIASKSDVDALIAALPSYKSDLGKAKQELAQSAHPQGFEATLETYNYGSFVTTSQAIAGQLAKIGIKLKVKVDSVAEYTKTMSQPHTTVPIQYTFFNNSTPDPGAMPQQALHSDSAAIGLNNFSDYKNAKVDDLIKQGASTADPATRFSVYSQLLKIVGDDVPVVPLYAGDNHLAISDAFTWPTFNTYSTDHTPYILEIKAK</sequence>
<dbReference type="Proteomes" id="UP000243542">
    <property type="component" value="Unassembled WGS sequence"/>
</dbReference>
<dbReference type="GO" id="GO:1904680">
    <property type="term" value="F:peptide transmembrane transporter activity"/>
    <property type="evidence" value="ECO:0007669"/>
    <property type="project" value="TreeGrafter"/>
</dbReference>
<dbReference type="InterPro" id="IPR030678">
    <property type="entry name" value="Peptide/Ni-bd"/>
</dbReference>
<dbReference type="PROSITE" id="PS01040">
    <property type="entry name" value="SBP_BACTERIAL_5"/>
    <property type="match status" value="1"/>
</dbReference>
<dbReference type="InterPro" id="IPR039424">
    <property type="entry name" value="SBP_5"/>
</dbReference>
<reference evidence="6 7" key="1">
    <citation type="submission" date="2017-10" db="EMBL/GenBank/DDBJ databases">
        <title>Sequencing the genomes of 1000 actinobacteria strains.</title>
        <authorList>
            <person name="Klenk H.-P."/>
        </authorList>
    </citation>
    <scope>NUCLEOTIDE SEQUENCE [LARGE SCALE GENOMIC DNA]</scope>
    <source>
        <strain evidence="6 7">DSM 46092</strain>
    </source>
</reference>
<comment type="subcellular location">
    <subcellularLocation>
        <location evidence="1">Cell membrane</location>
        <topology evidence="1">Lipid-anchor</topology>
    </subcellularLocation>
</comment>
<comment type="similarity">
    <text evidence="2">Belongs to the bacterial solute-binding protein 5 family.</text>
</comment>
<feature type="domain" description="Solute-binding protein family 5" evidence="5">
    <location>
        <begin position="76"/>
        <end position="434"/>
    </location>
</feature>
<gene>
    <name evidence="6" type="ORF">ATK36_3063</name>
</gene>
<dbReference type="PROSITE" id="PS51257">
    <property type="entry name" value="PROKAR_LIPOPROTEIN"/>
    <property type="match status" value="1"/>
</dbReference>
<comment type="caution">
    <text evidence="6">The sequence shown here is derived from an EMBL/GenBank/DDBJ whole genome shotgun (WGS) entry which is preliminary data.</text>
</comment>
<keyword evidence="3 4" id="KW-0732">Signal</keyword>
<keyword evidence="7" id="KW-1185">Reference proteome</keyword>
<evidence type="ECO:0000259" key="5">
    <source>
        <dbReference type="Pfam" id="PF00496"/>
    </source>
</evidence>
<proteinExistence type="inferred from homology"/>
<dbReference type="GO" id="GO:0043190">
    <property type="term" value="C:ATP-binding cassette (ABC) transporter complex"/>
    <property type="evidence" value="ECO:0007669"/>
    <property type="project" value="InterPro"/>
</dbReference>
<dbReference type="PIRSF" id="PIRSF002741">
    <property type="entry name" value="MppA"/>
    <property type="match status" value="1"/>
</dbReference>
<dbReference type="Pfam" id="PF00496">
    <property type="entry name" value="SBP_bac_5"/>
    <property type="match status" value="1"/>
</dbReference>
<dbReference type="EMBL" id="PDJK01000002">
    <property type="protein sequence ID" value="PFG47995.1"/>
    <property type="molecule type" value="Genomic_DNA"/>
</dbReference>
<evidence type="ECO:0000256" key="2">
    <source>
        <dbReference type="ARBA" id="ARBA00005695"/>
    </source>
</evidence>
<evidence type="ECO:0000256" key="4">
    <source>
        <dbReference type="SAM" id="SignalP"/>
    </source>
</evidence>
<feature type="chain" id="PRO_5039595276" evidence="4">
    <location>
        <begin position="25"/>
        <end position="522"/>
    </location>
</feature>
<dbReference type="InterPro" id="IPR000914">
    <property type="entry name" value="SBP_5_dom"/>
</dbReference>
<evidence type="ECO:0000256" key="3">
    <source>
        <dbReference type="ARBA" id="ARBA00022729"/>
    </source>
</evidence>
<dbReference type="Gene3D" id="3.10.105.10">
    <property type="entry name" value="Dipeptide-binding Protein, Domain 3"/>
    <property type="match status" value="1"/>
</dbReference>
<dbReference type="GO" id="GO:0015833">
    <property type="term" value="P:peptide transport"/>
    <property type="evidence" value="ECO:0007669"/>
    <property type="project" value="TreeGrafter"/>
</dbReference>
<dbReference type="SUPFAM" id="SSF53850">
    <property type="entry name" value="Periplasmic binding protein-like II"/>
    <property type="match status" value="1"/>
</dbReference>
<dbReference type="AlphaFoldDB" id="A0A2A9FC43"/>
<dbReference type="PANTHER" id="PTHR30290">
    <property type="entry name" value="PERIPLASMIC BINDING COMPONENT OF ABC TRANSPORTER"/>
    <property type="match status" value="1"/>
</dbReference>
<dbReference type="GO" id="GO:0042597">
    <property type="term" value="C:periplasmic space"/>
    <property type="evidence" value="ECO:0007669"/>
    <property type="project" value="UniProtKB-ARBA"/>
</dbReference>
<dbReference type="Gene3D" id="3.40.190.10">
    <property type="entry name" value="Periplasmic binding protein-like II"/>
    <property type="match status" value="1"/>
</dbReference>